<name>A0A844F6I2_CLOSV</name>
<protein>
    <submittedName>
        <fullName evidence="4">AAA family ATPase</fullName>
    </submittedName>
</protein>
<evidence type="ECO:0000256" key="1">
    <source>
        <dbReference type="SAM" id="Coils"/>
    </source>
</evidence>
<dbReference type="AlphaFoldDB" id="A0A844F6I2"/>
<keyword evidence="2" id="KW-1133">Transmembrane helix</keyword>
<evidence type="ECO:0000313" key="5">
    <source>
        <dbReference type="Proteomes" id="UP000462363"/>
    </source>
</evidence>
<feature type="coiled-coil region" evidence="1">
    <location>
        <begin position="324"/>
        <end position="358"/>
    </location>
</feature>
<keyword evidence="2" id="KW-0812">Transmembrane</keyword>
<dbReference type="SUPFAM" id="SSF52540">
    <property type="entry name" value="P-loop containing nucleoside triphosphate hydrolases"/>
    <property type="match status" value="1"/>
</dbReference>
<accession>A0A844F6I2</accession>
<feature type="transmembrane region" description="Helical" evidence="2">
    <location>
        <begin position="254"/>
        <end position="273"/>
    </location>
</feature>
<gene>
    <name evidence="4" type="ORF">FYJ37_11320</name>
</gene>
<proteinExistence type="predicted"/>
<dbReference type="Pfam" id="PF13476">
    <property type="entry name" value="AAA_23"/>
    <property type="match status" value="1"/>
</dbReference>
<dbReference type="PANTHER" id="PTHR41259">
    <property type="entry name" value="DOUBLE-STRAND BREAK REPAIR RAD50 ATPASE, PUTATIVE-RELATED"/>
    <property type="match status" value="1"/>
</dbReference>
<dbReference type="InterPro" id="IPR027417">
    <property type="entry name" value="P-loop_NTPase"/>
</dbReference>
<organism evidence="4 5">
    <name type="scientific">Clostridium scindens (strain JCM 10418 / VPI 12708)</name>
    <dbReference type="NCBI Taxonomy" id="29347"/>
    <lineage>
        <taxon>Bacteria</taxon>
        <taxon>Bacillati</taxon>
        <taxon>Bacillota</taxon>
        <taxon>Clostridia</taxon>
        <taxon>Lachnospirales</taxon>
        <taxon>Lachnospiraceae</taxon>
    </lineage>
</organism>
<feature type="domain" description="Rad50/SbcC-type AAA" evidence="3">
    <location>
        <begin position="6"/>
        <end position="225"/>
    </location>
</feature>
<keyword evidence="2" id="KW-0472">Membrane</keyword>
<dbReference type="GO" id="GO:0006302">
    <property type="term" value="P:double-strand break repair"/>
    <property type="evidence" value="ECO:0007669"/>
    <property type="project" value="InterPro"/>
</dbReference>
<feature type="coiled-coil region" evidence="1">
    <location>
        <begin position="166"/>
        <end position="232"/>
    </location>
</feature>
<evidence type="ECO:0000259" key="3">
    <source>
        <dbReference type="Pfam" id="PF13476"/>
    </source>
</evidence>
<feature type="transmembrane region" description="Helical" evidence="2">
    <location>
        <begin position="279"/>
        <end position="295"/>
    </location>
</feature>
<dbReference type="InterPro" id="IPR038729">
    <property type="entry name" value="Rad50/SbcC_AAA"/>
</dbReference>
<reference evidence="4 5" key="1">
    <citation type="submission" date="2019-08" db="EMBL/GenBank/DDBJ databases">
        <title>In-depth cultivation of the pig gut microbiome towards novel bacterial diversity and tailored functional studies.</title>
        <authorList>
            <person name="Wylensek D."/>
            <person name="Hitch T.C.A."/>
            <person name="Clavel T."/>
        </authorList>
    </citation>
    <scope>NUCLEOTIDE SEQUENCE [LARGE SCALE GENOMIC DNA]</scope>
    <source>
        <strain evidence="4 5">BL-389-WT-3D</strain>
    </source>
</reference>
<dbReference type="Proteomes" id="UP000462363">
    <property type="component" value="Unassembled WGS sequence"/>
</dbReference>
<dbReference type="EMBL" id="VUMB01000022">
    <property type="protein sequence ID" value="MSS40923.1"/>
    <property type="molecule type" value="Genomic_DNA"/>
</dbReference>
<evidence type="ECO:0000256" key="2">
    <source>
        <dbReference type="SAM" id="Phobius"/>
    </source>
</evidence>
<sequence length="515" mass="60034">MRIRELIIRNFGKFSDKDILLEDGINILYGENESGKSTLHAFIRGMLFGMERGRGRASLNDTYSTYEPWENPNYYSGVLRFESGGKMFRIDRNFDKYSKKAELYCEDDGEQLSIKDGDLQMLLGELSSASYDNTISVGQMKVETGQSLAAEFKNYATNYYATGNTEIDLEGTLQNLKEKKKALDKEAKEALVRKQQKRELIEQEASYVWRDIHRLEEEQDSITEELLHREEKEKQEESSGKGVIDELRPSKWRIHPVEIGLFIIFIILAVILIARPWNYLVAIVIFLACGLYVWNRMKEGKKKEKTPPEIILEAITPEEEKIPIERLVWEKKRVEEELQEKQIQYGNLKDQLMDLDEVSEDSQWIDRRRAAIQMATDRLNELSGGLQVQLKEELNRKISEIICRITGGKYTRLLVEEDLHMSLLSEGKRIPMEQASRGTIEQIYFSLRMTASKVLQEEENPVILDDTFVYYDDERLKHTLAWLAENKKQVLIFTCQKREIQLLEELGLDYHKVCL</sequence>
<evidence type="ECO:0000313" key="4">
    <source>
        <dbReference type="EMBL" id="MSS40923.1"/>
    </source>
</evidence>
<comment type="caution">
    <text evidence="4">The sequence shown here is derived from an EMBL/GenBank/DDBJ whole genome shotgun (WGS) entry which is preliminary data.</text>
</comment>
<dbReference type="PANTHER" id="PTHR41259:SF1">
    <property type="entry name" value="DOUBLE-STRAND BREAK REPAIR RAD50 ATPASE, PUTATIVE-RELATED"/>
    <property type="match status" value="1"/>
</dbReference>
<dbReference type="Gene3D" id="3.40.50.300">
    <property type="entry name" value="P-loop containing nucleotide triphosphate hydrolases"/>
    <property type="match status" value="2"/>
</dbReference>
<keyword evidence="1" id="KW-0175">Coiled coil</keyword>
<dbReference type="GO" id="GO:0016887">
    <property type="term" value="F:ATP hydrolysis activity"/>
    <property type="evidence" value="ECO:0007669"/>
    <property type="project" value="InterPro"/>
</dbReference>
<dbReference type="RefSeq" id="WP_154321930.1">
    <property type="nucleotide sequence ID" value="NZ_CAMDTP010000020.1"/>
</dbReference>